<dbReference type="Pfam" id="PF12500">
    <property type="entry name" value="TRSP"/>
    <property type="match status" value="1"/>
</dbReference>
<dbReference type="Gene3D" id="3.40.50.2020">
    <property type="match status" value="1"/>
</dbReference>
<dbReference type="InterPro" id="IPR022537">
    <property type="entry name" value="TRSP_dom"/>
</dbReference>
<dbReference type="InterPro" id="IPR000836">
    <property type="entry name" value="PRTase_dom"/>
</dbReference>
<feature type="domain" description="TRSP" evidence="1">
    <location>
        <begin position="256"/>
        <end position="361"/>
    </location>
</feature>
<proteinExistence type="predicted"/>
<feature type="domain" description="Orotate phosphoribosyltransferase-like" evidence="2">
    <location>
        <begin position="20"/>
        <end position="180"/>
    </location>
</feature>
<gene>
    <name evidence="3" type="ORF">SAMN02910451_02823</name>
</gene>
<evidence type="ECO:0000313" key="3">
    <source>
        <dbReference type="EMBL" id="SCY49579.1"/>
    </source>
</evidence>
<protein>
    <submittedName>
        <fullName evidence="3">TRSP domain C terminus to PRTase_2</fullName>
    </submittedName>
</protein>
<dbReference type="AlphaFoldDB" id="A0A1G5GE72"/>
<accession>A0A1G5GE72</accession>
<dbReference type="PIRSF" id="PIRSF020967">
    <property type="entry name" value="UCP020967"/>
    <property type="match status" value="1"/>
</dbReference>
<name>A0A1G5GE72_9FIRM</name>
<dbReference type="RefSeq" id="WP_074463228.1">
    <property type="nucleotide sequence ID" value="NZ_FMUR01000020.1"/>
</dbReference>
<reference evidence="4" key="1">
    <citation type="submission" date="2016-10" db="EMBL/GenBank/DDBJ databases">
        <authorList>
            <person name="Varghese N."/>
            <person name="Submissions S."/>
        </authorList>
    </citation>
    <scope>NUCLEOTIDE SEQUENCE [LARGE SCALE GENOMIC DNA]</scope>
    <source>
        <strain evidence="4">XBD2006</strain>
    </source>
</reference>
<dbReference type="SUPFAM" id="SSF53271">
    <property type="entry name" value="PRTase-like"/>
    <property type="match status" value="1"/>
</dbReference>
<dbReference type="Proteomes" id="UP000183047">
    <property type="component" value="Unassembled WGS sequence"/>
</dbReference>
<evidence type="ECO:0000259" key="1">
    <source>
        <dbReference type="Pfam" id="PF12500"/>
    </source>
</evidence>
<evidence type="ECO:0000313" key="4">
    <source>
        <dbReference type="Proteomes" id="UP000183047"/>
    </source>
</evidence>
<dbReference type="InterPro" id="IPR029057">
    <property type="entry name" value="PRTase-like"/>
</dbReference>
<dbReference type="EMBL" id="FMUR01000020">
    <property type="protein sequence ID" value="SCY49579.1"/>
    <property type="molecule type" value="Genomic_DNA"/>
</dbReference>
<evidence type="ECO:0000259" key="2">
    <source>
        <dbReference type="Pfam" id="PF15609"/>
    </source>
</evidence>
<dbReference type="InterPro" id="IPR011214">
    <property type="entry name" value="UCP020967"/>
</dbReference>
<organism evidence="3 4">
    <name type="scientific">Butyrivibrio hungatei</name>
    <dbReference type="NCBI Taxonomy" id="185008"/>
    <lineage>
        <taxon>Bacteria</taxon>
        <taxon>Bacillati</taxon>
        <taxon>Bacillota</taxon>
        <taxon>Clostridia</taxon>
        <taxon>Lachnospirales</taxon>
        <taxon>Lachnospiraceae</taxon>
        <taxon>Butyrivibrio</taxon>
    </lineage>
</organism>
<dbReference type="Pfam" id="PF15609">
    <property type="entry name" value="PRTase_2"/>
    <property type="match status" value="1"/>
</dbReference>
<dbReference type="CDD" id="cd06223">
    <property type="entry name" value="PRTases_typeI"/>
    <property type="match status" value="1"/>
</dbReference>
<keyword evidence="4" id="KW-1185">Reference proteome</keyword>
<dbReference type="OrthoDB" id="56827at2"/>
<sequence length="376" mass="43382">MRNYTEHELLRLAKCFHDTEKTYLLVDPLQGKHLPVKPSDAMDMLHSLGQLVSEKYPETKLVIGFAETATAVGMAVAEEMPDDCIYIHTTRDNILQESEWIEFQEEKSHVTDQRLLASHLDKWFANTETIVFVDDELSTDETIINFIEQLKKKYPEIGKKKLVVASIIDRATKEENEKMKADGIESISLIRPHETDFSKDVEKYDICEADEINEKIGVGRYESLSSRVNLMNPRLGVNTREYVENCKMFAYDYVIQEKLAEECDCSSILILGTEECMYPAIVLGEIIEKNTKANVYTYSTTRSPIGICRADGYPIKSGYRIKSFYANDRKSYIYNLKKYDMVIVVTDSERDSFCERHSLIEALFKERNEKVVLYRG</sequence>
<dbReference type="InterPro" id="IPR041688">
    <property type="entry name" value="PRTase_2"/>
</dbReference>